<evidence type="ECO:0000256" key="1">
    <source>
        <dbReference type="ARBA" id="ARBA00004474"/>
    </source>
</evidence>
<organism evidence="5">
    <name type="scientific">Flintiella sanguinaria</name>
    <dbReference type="NCBI Taxonomy" id="101926"/>
    <lineage>
        <taxon>Eukaryota</taxon>
        <taxon>Rhodophyta</taxon>
        <taxon>Bangiophyceae</taxon>
        <taxon>Porphyridiales</taxon>
        <taxon>Porphyridiaceae</taxon>
        <taxon>Flintiella</taxon>
    </lineage>
</organism>
<accession>A0A1X9PU95</accession>
<keyword evidence="4 5" id="KW-0934">Plastid</keyword>
<dbReference type="PANTHER" id="PTHR36895:SF1">
    <property type="entry name" value="YCF23 PROTEIN"/>
    <property type="match status" value="1"/>
</dbReference>
<protein>
    <recommendedName>
        <fullName evidence="3">Uncharacterized protein ycf23</fullName>
    </recommendedName>
</protein>
<reference evidence="5" key="1">
    <citation type="submission" date="2017-03" db="EMBL/GenBank/DDBJ databases">
        <title>The new red algal subphylum Proteorhodophytina comprises the largest and most divergent plastid genomes known.</title>
        <authorList>
            <person name="Munoz-Gomez S.A."/>
            <person name="Mejia-Franco F.G."/>
            <person name="Durnin K."/>
            <person name="Morgan C."/>
            <person name="Grisdale C.J."/>
            <person name="Archibald J.M."/>
            <person name="Slamovits C.H."/>
        </authorList>
    </citation>
    <scope>NUCLEOTIDE SEQUENCE</scope>
    <source>
        <strain evidence="5">UTEX LB2060</strain>
    </source>
</reference>
<dbReference type="EMBL" id="KY709211">
    <property type="protein sequence ID" value="ARO91072.1"/>
    <property type="molecule type" value="Genomic_DNA"/>
</dbReference>
<dbReference type="AlphaFoldDB" id="A0A1X9PU95"/>
<sequence>MKTNSVVMNSLNELNSLKIISGLNNFNLNSILAVTEAANIGGATYLDICADVKIIKAVKRNTFLPVCVSLTDPFLVEQSIDAGADLIELGNFDSLYSNGLKFSSNDIFNMTLQIKNQYPAIILCVTVPHNLSINDQIILSKKLEEIGVDIIQTEAPSLDKSNYQKVLNNISRASYTLSSTYAISKFVNIPIITSSNLSDLTTPLAISYGASGLGISKAIISLKDINLMSKKIESIRLSLKTNKNINLNYDLFSSDRLSEALYAHI</sequence>
<comment type="subcellular location">
    <subcellularLocation>
        <location evidence="1">Plastid</location>
    </subcellularLocation>
</comment>
<proteinExistence type="inferred from homology"/>
<geneLocation type="chloroplast" evidence="5"/>
<dbReference type="Pfam" id="PF04481">
    <property type="entry name" value="DUF561"/>
    <property type="match status" value="1"/>
</dbReference>
<keyword evidence="5" id="KW-0150">Chloroplast</keyword>
<comment type="similarity">
    <text evidence="2">Belongs to the ycf23 family.</text>
</comment>
<evidence type="ECO:0000313" key="5">
    <source>
        <dbReference type="EMBL" id="ARO91072.1"/>
    </source>
</evidence>
<evidence type="ECO:0000256" key="4">
    <source>
        <dbReference type="ARBA" id="ARBA00022640"/>
    </source>
</evidence>
<dbReference type="PANTHER" id="PTHR36895">
    <property type="match status" value="1"/>
</dbReference>
<dbReference type="SUPFAM" id="SSF51569">
    <property type="entry name" value="Aldolase"/>
    <property type="match status" value="1"/>
</dbReference>
<dbReference type="InterPro" id="IPR007570">
    <property type="entry name" value="Uncharacterised_Ycf23"/>
</dbReference>
<gene>
    <name evidence="5" type="primary">ycf23</name>
</gene>
<evidence type="ECO:0000256" key="2">
    <source>
        <dbReference type="ARBA" id="ARBA00009664"/>
    </source>
</evidence>
<dbReference type="GO" id="GO:0009536">
    <property type="term" value="C:plastid"/>
    <property type="evidence" value="ECO:0007669"/>
    <property type="project" value="UniProtKB-SubCell"/>
</dbReference>
<name>A0A1X9PU95_9RHOD</name>
<evidence type="ECO:0000256" key="3">
    <source>
        <dbReference type="ARBA" id="ARBA00021523"/>
    </source>
</evidence>